<sequence length="458" mass="49882">MKKVLIPLLAITLTVIAFTSCEDVPAPYSINYDESKNPNPNTGGGSATTDILNTQETAWTVAQAIQKIKDANGSVKGLAYVKGIINKVIAYNSTYKSISYNIVDEKGNTEYIQVYSGKGLNGADFKAETDLNVGDQVVLIGNLKSYTNKKTGKTIMEVDKTSKIVSFIKGATPPVLPDLNTEATAWTTDQAVAKIKESNSKLAAQAYVKGVITDVWNKVNNDGSLSYKIKTDGSTEEIQIYAGLNKGGVKFSANTDLKKGQTVIVKGYLMPFQKKDKKTNQEKTIYEMDKGSVIVNITGEGATPLQEDPNTNPTTPVGAETIIDCSDFGKEDKTDVSYEAKDGTKLTFAQNGGSNHPKYFAKYYSMRMYAKNSLAIECSKVIKQIVIIIDVKKKEPYNGNDIAYAESGSNKVKITKVSLSEVQFNGLSSNKVKIVNDFESTSKGIQLRIKSIKIVYAN</sequence>
<organism evidence="2 3">
    <name type="scientific">Prevotella amnii DNF00058</name>
    <dbReference type="NCBI Taxonomy" id="1401066"/>
    <lineage>
        <taxon>Bacteria</taxon>
        <taxon>Pseudomonadati</taxon>
        <taxon>Bacteroidota</taxon>
        <taxon>Bacteroidia</taxon>
        <taxon>Bacteroidales</taxon>
        <taxon>Prevotellaceae</taxon>
        <taxon>Prevotella</taxon>
    </lineage>
</organism>
<feature type="chain" id="PRO_5001925236" evidence="1">
    <location>
        <begin position="20"/>
        <end position="458"/>
    </location>
</feature>
<evidence type="ECO:0000313" key="3">
    <source>
        <dbReference type="Proteomes" id="UP000029614"/>
    </source>
</evidence>
<reference evidence="2 3" key="1">
    <citation type="submission" date="2014-07" db="EMBL/GenBank/DDBJ databases">
        <authorList>
            <person name="McCorrison J."/>
            <person name="Sanka R."/>
            <person name="Torralba M."/>
            <person name="Gillis M."/>
            <person name="Haft D.H."/>
            <person name="Methe B."/>
            <person name="Sutton G."/>
            <person name="Nelson K.E."/>
        </authorList>
    </citation>
    <scope>NUCLEOTIDE SEQUENCE [LARGE SCALE GENOMIC DNA]</scope>
    <source>
        <strain evidence="2 3">DNF00058</strain>
    </source>
</reference>
<keyword evidence="3" id="KW-1185">Reference proteome</keyword>
<dbReference type="Proteomes" id="UP000029614">
    <property type="component" value="Unassembled WGS sequence"/>
</dbReference>
<evidence type="ECO:0000313" key="2">
    <source>
        <dbReference type="EMBL" id="KGF51795.1"/>
    </source>
</evidence>
<proteinExistence type="predicted"/>
<name>A0A096AYE5_9BACT</name>
<dbReference type="RefSeq" id="WP_036855656.1">
    <property type="nucleotide sequence ID" value="NZ_JRNU01000023.1"/>
</dbReference>
<keyword evidence="1" id="KW-0732">Signal</keyword>
<dbReference type="AlphaFoldDB" id="A0A096AYE5"/>
<dbReference type="PROSITE" id="PS51257">
    <property type="entry name" value="PROKAR_LIPOPROTEIN"/>
    <property type="match status" value="1"/>
</dbReference>
<gene>
    <name evidence="2" type="ORF">HMPREF9302_06115</name>
</gene>
<dbReference type="EMBL" id="JRNU01000023">
    <property type="protein sequence ID" value="KGF51795.1"/>
    <property type="molecule type" value="Genomic_DNA"/>
</dbReference>
<comment type="caution">
    <text evidence="2">The sequence shown here is derived from an EMBL/GenBank/DDBJ whole genome shotgun (WGS) entry which is preliminary data.</text>
</comment>
<feature type="signal peptide" evidence="1">
    <location>
        <begin position="1"/>
        <end position="19"/>
    </location>
</feature>
<accession>A0A096AYE5</accession>
<evidence type="ECO:0000256" key="1">
    <source>
        <dbReference type="SAM" id="SignalP"/>
    </source>
</evidence>
<dbReference type="OrthoDB" id="1079888at2"/>
<protein>
    <submittedName>
        <fullName evidence="2">Lipoprotein</fullName>
    </submittedName>
</protein>
<keyword evidence="2" id="KW-0449">Lipoprotein</keyword>